<gene>
    <name evidence="1" type="ORF">F7R13_17190</name>
</gene>
<proteinExistence type="predicted"/>
<dbReference type="AlphaFoldDB" id="A0A6L3NEQ2"/>
<dbReference type="Proteomes" id="UP000473571">
    <property type="component" value="Unassembled WGS sequence"/>
</dbReference>
<accession>A0A6L3NEQ2</accession>
<dbReference type="EMBL" id="VZOL01000226">
    <property type="protein sequence ID" value="KAB0670814.1"/>
    <property type="molecule type" value="Genomic_DNA"/>
</dbReference>
<comment type="caution">
    <text evidence="1">The sequence shown here is derived from an EMBL/GenBank/DDBJ whole genome shotgun (WGS) entry which is preliminary data.</text>
</comment>
<organism evidence="1 2">
    <name type="scientific">Burkholderia territorii</name>
    <dbReference type="NCBI Taxonomy" id="1503055"/>
    <lineage>
        <taxon>Bacteria</taxon>
        <taxon>Pseudomonadati</taxon>
        <taxon>Pseudomonadota</taxon>
        <taxon>Betaproteobacteria</taxon>
        <taxon>Burkholderiales</taxon>
        <taxon>Burkholderiaceae</taxon>
        <taxon>Burkholderia</taxon>
        <taxon>Burkholderia cepacia complex</taxon>
    </lineage>
</organism>
<protein>
    <submittedName>
        <fullName evidence="1">6-phosphogluconolactonase</fullName>
    </submittedName>
</protein>
<name>A0A6L3NEQ2_9BURK</name>
<feature type="non-terminal residue" evidence="1">
    <location>
        <position position="33"/>
    </location>
</feature>
<reference evidence="1 2" key="1">
    <citation type="submission" date="2019-09" db="EMBL/GenBank/DDBJ databases">
        <title>Draft genome sequences of 48 bacterial type strains from the CCUG.</title>
        <authorList>
            <person name="Tunovic T."/>
            <person name="Pineiro-Iglesias B."/>
            <person name="Unosson C."/>
            <person name="Inganas E."/>
            <person name="Ohlen M."/>
            <person name="Cardew S."/>
            <person name="Jensie-Markopoulos S."/>
            <person name="Salva-Serra F."/>
            <person name="Jaen-Luchoro D."/>
            <person name="Karlsson R."/>
            <person name="Svensson-Stadler L."/>
            <person name="Chun J."/>
            <person name="Moore E."/>
        </authorList>
    </citation>
    <scope>NUCLEOTIDE SEQUENCE [LARGE SCALE GENOMIC DNA]</scope>
    <source>
        <strain evidence="1 2">CCUG 65687</strain>
    </source>
</reference>
<sequence>MIEIHAFDTQEAQSEALARAVGDALRAALGGPA</sequence>
<evidence type="ECO:0000313" key="2">
    <source>
        <dbReference type="Proteomes" id="UP000473571"/>
    </source>
</evidence>
<evidence type="ECO:0000313" key="1">
    <source>
        <dbReference type="EMBL" id="KAB0670814.1"/>
    </source>
</evidence>